<evidence type="ECO:0000313" key="2">
    <source>
        <dbReference type="Proteomes" id="UP000011718"/>
    </source>
</evidence>
<evidence type="ECO:0000313" key="1">
    <source>
        <dbReference type="EMBL" id="AGF96142.1"/>
    </source>
</evidence>
<protein>
    <submittedName>
        <fullName evidence="1">Uncharacterized protein</fullName>
    </submittedName>
</protein>
<dbReference type="KEGG" id="mmaz:MmTuc01_0734"/>
<dbReference type="AlphaFoldDB" id="M1P6V3"/>
<organism evidence="1 2">
    <name type="scientific">Methanosarcina mazei Tuc01</name>
    <dbReference type="NCBI Taxonomy" id="1236903"/>
    <lineage>
        <taxon>Archaea</taxon>
        <taxon>Methanobacteriati</taxon>
        <taxon>Methanobacteriota</taxon>
        <taxon>Stenosarchaea group</taxon>
        <taxon>Methanomicrobia</taxon>
        <taxon>Methanosarcinales</taxon>
        <taxon>Methanosarcinaceae</taxon>
        <taxon>Methanosarcina</taxon>
    </lineage>
</organism>
<name>M1P6V3_METMZ</name>
<dbReference type="Proteomes" id="UP000011718">
    <property type="component" value="Chromosome"/>
</dbReference>
<gene>
    <name evidence="1" type="ORF">MmTuc01_0734</name>
</gene>
<sequence length="37" mass="4038">MNIISGVFPCSKLPDISRTLAASKKLFDSRLLSVSEI</sequence>
<dbReference type="BioCyc" id="MMAZ1236903:G139K-695-MONOMER"/>
<accession>M1P6V3</accession>
<dbReference type="HOGENOM" id="CLU_3338442_0_0_2"/>
<dbReference type="EMBL" id="CP004144">
    <property type="protein sequence ID" value="AGF96142.1"/>
    <property type="molecule type" value="Genomic_DNA"/>
</dbReference>
<proteinExistence type="predicted"/>
<reference evidence="1 2" key="1">
    <citation type="journal article" date="2013" name="Genome Announc.">
        <title>Complete Genome of a Methanosarcina mazei Strain Isolated from Sediment Samples from an Amazonian Flooded Area.</title>
        <authorList>
            <person name="Assis das Gracas D."/>
            <person name="Thiago Juca Ramos R."/>
            <person name="Vieira Araujo A.C."/>
            <person name="Zahlouth R."/>
            <person name="Ribeiro Carneiro A."/>
            <person name="Souza Lopes T."/>
            <person name="Azevedo Barauna R."/>
            <person name="Azevedo V."/>
            <person name="Cruz Schneider M.P."/>
            <person name="Pellizari V.H."/>
            <person name="Silva A."/>
        </authorList>
    </citation>
    <scope>NUCLEOTIDE SEQUENCE [LARGE SCALE GENOMIC DNA]</scope>
    <source>
        <strain evidence="1 2">Tuc01</strain>
    </source>
</reference>